<proteinExistence type="predicted"/>
<dbReference type="PANTHER" id="PTHR21666">
    <property type="entry name" value="PEPTIDASE-RELATED"/>
    <property type="match status" value="1"/>
</dbReference>
<sequence length="271" mass="29059">MLYTLALAFALGGFTGKAGATTKGVQLLVQRTSAGQAFEVRNNLNVPVNAVLGLSRMVNASGMGQTIIQKSIPPGSTVRLATIRKRDNRYPLMFKHSFSYAVNYKTQPYKPNESLKEMTGSVYELPWVGGPFRVSQGAGGDFSHDTPKGRYAVDVAMPVGTPIIAARAGVILEVQDGQPGPSPNPAGNFVRIQHDDGSHTAYLHLSRGSLRVKEGQRVKVGTLLGNSGNTGRSTGPHLHFVVQKEIAGSMISVPFRFSRPVGSLPNFARND</sequence>
<feature type="domain" description="M23ase beta-sheet core" evidence="2">
    <location>
        <begin position="151"/>
        <end position="244"/>
    </location>
</feature>
<dbReference type="CDD" id="cd12797">
    <property type="entry name" value="M23_peptidase"/>
    <property type="match status" value="1"/>
</dbReference>
<feature type="signal peptide" evidence="1">
    <location>
        <begin position="1"/>
        <end position="20"/>
    </location>
</feature>
<keyword evidence="1" id="KW-0732">Signal</keyword>
<name>A0A839T5L1_AZOMA</name>
<dbReference type="AlphaFoldDB" id="A0A839T5L1"/>
<dbReference type="Pfam" id="PF01551">
    <property type="entry name" value="Peptidase_M23"/>
    <property type="match status" value="1"/>
</dbReference>
<dbReference type="InterPro" id="IPR050570">
    <property type="entry name" value="Cell_wall_metabolism_enzyme"/>
</dbReference>
<feature type="chain" id="PRO_5032282408" evidence="1">
    <location>
        <begin position="21"/>
        <end position="271"/>
    </location>
</feature>
<keyword evidence="3" id="KW-0378">Hydrolase</keyword>
<evidence type="ECO:0000256" key="1">
    <source>
        <dbReference type="SAM" id="SignalP"/>
    </source>
</evidence>
<organism evidence="3 4">
    <name type="scientific">Azomonas macrocytogenes</name>
    <name type="common">Azotobacter macrocytogenes</name>
    <dbReference type="NCBI Taxonomy" id="69962"/>
    <lineage>
        <taxon>Bacteria</taxon>
        <taxon>Pseudomonadati</taxon>
        <taxon>Pseudomonadota</taxon>
        <taxon>Gammaproteobacteria</taxon>
        <taxon>Pseudomonadales</taxon>
        <taxon>Pseudomonadaceae</taxon>
        <taxon>Azomonas</taxon>
    </lineage>
</organism>
<evidence type="ECO:0000259" key="2">
    <source>
        <dbReference type="Pfam" id="PF01551"/>
    </source>
</evidence>
<dbReference type="InterPro" id="IPR016047">
    <property type="entry name" value="M23ase_b-sheet_dom"/>
</dbReference>
<comment type="caution">
    <text evidence="3">The sequence shown here is derived from an EMBL/GenBank/DDBJ whole genome shotgun (WGS) entry which is preliminary data.</text>
</comment>
<dbReference type="RefSeq" id="WP_246336040.1">
    <property type="nucleotide sequence ID" value="NZ_JACHXI010000015.1"/>
</dbReference>
<gene>
    <name evidence="3" type="ORF">FHR87_002794</name>
</gene>
<dbReference type="Gene3D" id="2.70.70.10">
    <property type="entry name" value="Glucose Permease (Domain IIA)"/>
    <property type="match status" value="1"/>
</dbReference>
<protein>
    <submittedName>
        <fullName evidence="3">Murein DD-endopeptidase MepM/ murein hydrolase activator NlpD</fullName>
    </submittedName>
</protein>
<dbReference type="InterPro" id="IPR011055">
    <property type="entry name" value="Dup_hybrid_motif"/>
</dbReference>
<keyword evidence="4" id="KW-1185">Reference proteome</keyword>
<reference evidence="3 4" key="1">
    <citation type="submission" date="2020-08" db="EMBL/GenBank/DDBJ databases">
        <title>Genomic Encyclopedia of Type Strains, Phase III (KMG-III): the genomes of soil and plant-associated and newly described type strains.</title>
        <authorList>
            <person name="Whitman W."/>
        </authorList>
    </citation>
    <scope>NUCLEOTIDE SEQUENCE [LARGE SCALE GENOMIC DNA]</scope>
    <source>
        <strain evidence="3 4">CECT 4462</strain>
    </source>
</reference>
<dbReference type="GO" id="GO:0004222">
    <property type="term" value="F:metalloendopeptidase activity"/>
    <property type="evidence" value="ECO:0007669"/>
    <property type="project" value="TreeGrafter"/>
</dbReference>
<evidence type="ECO:0000313" key="4">
    <source>
        <dbReference type="Proteomes" id="UP000549250"/>
    </source>
</evidence>
<dbReference type="SUPFAM" id="SSF51261">
    <property type="entry name" value="Duplicated hybrid motif"/>
    <property type="match status" value="1"/>
</dbReference>
<dbReference type="Proteomes" id="UP000549250">
    <property type="component" value="Unassembled WGS sequence"/>
</dbReference>
<dbReference type="EMBL" id="JACHXI010000015">
    <property type="protein sequence ID" value="MBB3104378.1"/>
    <property type="molecule type" value="Genomic_DNA"/>
</dbReference>
<evidence type="ECO:0000313" key="3">
    <source>
        <dbReference type="EMBL" id="MBB3104378.1"/>
    </source>
</evidence>
<accession>A0A839T5L1</accession>
<dbReference type="PANTHER" id="PTHR21666:SF294">
    <property type="entry name" value="PEPTIDASE M23"/>
    <property type="match status" value="1"/>
</dbReference>